<gene>
    <name evidence="1" type="ORF">NP064_03630</name>
</gene>
<keyword evidence="2" id="KW-1185">Reference proteome</keyword>
<evidence type="ECO:0000313" key="2">
    <source>
        <dbReference type="Proteomes" id="UP001316189"/>
    </source>
</evidence>
<dbReference type="Proteomes" id="UP001316189">
    <property type="component" value="Chromosome"/>
</dbReference>
<proteinExistence type="predicted"/>
<evidence type="ECO:0000313" key="1">
    <source>
        <dbReference type="EMBL" id="UUI76009.1"/>
    </source>
</evidence>
<organism evidence="1 2">
    <name type="scientific">Cellulomonas chengniuliangii</name>
    <dbReference type="NCBI Taxonomy" id="2968084"/>
    <lineage>
        <taxon>Bacteria</taxon>
        <taxon>Bacillati</taxon>
        <taxon>Actinomycetota</taxon>
        <taxon>Actinomycetes</taxon>
        <taxon>Micrococcales</taxon>
        <taxon>Cellulomonadaceae</taxon>
        <taxon>Cellulomonas</taxon>
    </lineage>
</organism>
<dbReference type="RefSeq" id="WP_227567871.1">
    <property type="nucleotide sequence ID" value="NZ_CP101988.1"/>
</dbReference>
<dbReference type="EMBL" id="CP101988">
    <property type="protein sequence ID" value="UUI76009.1"/>
    <property type="molecule type" value="Genomic_DNA"/>
</dbReference>
<sequence>MTSDDATQSSGDTLRDHLARALHDVDPTLSERLTHDADAHLELVALARAARSETDVLLAAAVQSARSAGCTWEQVGTVLGMTRQAAQQRYGQPDASATAATTSGGSRERLVLRRLTAFNEMSVLARAGRYGWHSVAYGPLFHIVERDDRQWEHSRTTGSIPSGGGWMPVGSGWAWWTYWARPTDVPALDGDPTVTELVRG</sequence>
<reference evidence="1 2" key="1">
    <citation type="submission" date="2022-07" db="EMBL/GenBank/DDBJ databases">
        <title>Novel species in genus cellulomonas.</title>
        <authorList>
            <person name="Ye L."/>
        </authorList>
    </citation>
    <scope>NUCLEOTIDE SEQUENCE [LARGE SCALE GENOMIC DNA]</scope>
    <source>
        <strain evidence="2">zg-Y338</strain>
    </source>
</reference>
<accession>A0ABY5KZZ2</accession>
<protein>
    <submittedName>
        <fullName evidence="1">Uncharacterized protein</fullName>
    </submittedName>
</protein>
<name>A0ABY5KZZ2_9CELL</name>